<keyword evidence="5" id="KW-1185">Reference proteome</keyword>
<keyword evidence="1" id="KW-0812">Transmembrane</keyword>
<sequence>MKYRADIDGLRAVAILPVVFYHSGIPWPSGGFIGVDVFFVISGYLITSIVADEIAKGSFSLVSFYERRARRILPALTAVVLASLAIGWFVLLPAEMKKLGQSAFATAFFLSNVYFTKTLDYFANAAEFAPLLHTWSLAVEEQFYLFFPLLLMLLPWRDRRKPLWIVIGLSVFSFGAAVLMLPIQPDWAFYLIFFRAWELGAGAILALASIHSPKNRFAREFLALAGISAILVPVFIFDATTPFPGAAALPPVVGTTVLIWVGTRGGGSIVNTLLCNRVFVWFGLISYSLYLWHWPILAFLRIILGTAHLHFATSITAVSVSIAMAWLSFRFVERPFRMHSRASLNQRAIFLTSALSLVTLIGAGLFLHASDGVPARLPAAVTAIASFADDRNPRRDDCFGVKPSDGLCSIGAPRGEDGRRDFLFWGDSHADAFMPGMDRTADLFGQTGIFAGHSACPPILYIQRVSNGQKCTAFNESVWTWLEGQRDIPLVILGARWTLSVEGTRYKGEAGGSVSLEWIGPSGKQPSPVDNAALFEAGLSATVAKIVATRRKVILLGPVPEVGRSVPEFTAREALLGWTVSSPVTRKEYEARAGKTERILEHIAEAYDDVWYIPLSDLFCDDQFCHMKDDQGTPLYFDDDHISLTAALNLLPSGLKSIFEVGQN</sequence>
<dbReference type="Proteomes" id="UP000199340">
    <property type="component" value="Unassembled WGS sequence"/>
</dbReference>
<feature type="transmembrane region" description="Helical" evidence="1">
    <location>
        <begin position="274"/>
        <end position="292"/>
    </location>
</feature>
<evidence type="ECO:0000313" key="4">
    <source>
        <dbReference type="EMBL" id="SDI61443.1"/>
    </source>
</evidence>
<organism evidence="4 5">
    <name type="scientific">Lutimaribacter saemankumensis</name>
    <dbReference type="NCBI Taxonomy" id="490829"/>
    <lineage>
        <taxon>Bacteria</taxon>
        <taxon>Pseudomonadati</taxon>
        <taxon>Pseudomonadota</taxon>
        <taxon>Alphaproteobacteria</taxon>
        <taxon>Rhodobacterales</taxon>
        <taxon>Roseobacteraceae</taxon>
        <taxon>Lutimaribacter</taxon>
    </lineage>
</organism>
<dbReference type="InterPro" id="IPR050879">
    <property type="entry name" value="Acyltransferase_3"/>
</dbReference>
<name>A0A1G8M0N6_9RHOB</name>
<accession>A0A1G8M0N6</accession>
<dbReference type="STRING" id="490829.SAMN05421850_1041"/>
<proteinExistence type="predicted"/>
<dbReference type="GO" id="GO:0016020">
    <property type="term" value="C:membrane"/>
    <property type="evidence" value="ECO:0007669"/>
    <property type="project" value="TreeGrafter"/>
</dbReference>
<dbReference type="RefSeq" id="WP_090028360.1">
    <property type="nucleotide sequence ID" value="NZ_FNEB01000004.1"/>
</dbReference>
<feature type="transmembrane region" description="Helical" evidence="1">
    <location>
        <begin position="31"/>
        <end position="51"/>
    </location>
</feature>
<dbReference type="InterPro" id="IPR002656">
    <property type="entry name" value="Acyl_transf_3_dom"/>
</dbReference>
<feature type="transmembrane region" description="Helical" evidence="1">
    <location>
        <begin position="7"/>
        <end position="25"/>
    </location>
</feature>
<dbReference type="GO" id="GO:0009103">
    <property type="term" value="P:lipopolysaccharide biosynthetic process"/>
    <property type="evidence" value="ECO:0007669"/>
    <property type="project" value="TreeGrafter"/>
</dbReference>
<dbReference type="AlphaFoldDB" id="A0A1G8M0N6"/>
<protein>
    <submittedName>
        <fullName evidence="4">Peptidoglycan/LPS O-acetylase OafA/YrhL, contains acyltransferase and SGNH-hydrolase domains</fullName>
    </submittedName>
</protein>
<feature type="transmembrane region" description="Helical" evidence="1">
    <location>
        <begin position="221"/>
        <end position="237"/>
    </location>
</feature>
<feature type="transmembrane region" description="Helical" evidence="1">
    <location>
        <begin position="72"/>
        <end position="91"/>
    </location>
</feature>
<keyword evidence="4" id="KW-0012">Acyltransferase</keyword>
<feature type="domain" description="Acyltransferase 3" evidence="2">
    <location>
        <begin position="5"/>
        <end position="328"/>
    </location>
</feature>
<feature type="transmembrane region" description="Helical" evidence="1">
    <location>
        <begin position="298"/>
        <end position="327"/>
    </location>
</feature>
<dbReference type="EMBL" id="FNEB01000004">
    <property type="protein sequence ID" value="SDI61443.1"/>
    <property type="molecule type" value="Genomic_DNA"/>
</dbReference>
<evidence type="ECO:0000256" key="1">
    <source>
        <dbReference type="SAM" id="Phobius"/>
    </source>
</evidence>
<evidence type="ECO:0000313" key="5">
    <source>
        <dbReference type="Proteomes" id="UP000199340"/>
    </source>
</evidence>
<keyword evidence="4" id="KW-0378">Hydrolase</keyword>
<feature type="transmembrane region" description="Helical" evidence="1">
    <location>
        <begin position="348"/>
        <end position="367"/>
    </location>
</feature>
<feature type="transmembrane region" description="Helical" evidence="1">
    <location>
        <begin position="163"/>
        <end position="181"/>
    </location>
</feature>
<dbReference type="InterPro" id="IPR043968">
    <property type="entry name" value="SGNH"/>
</dbReference>
<gene>
    <name evidence="4" type="ORF">SAMN05421850_1041</name>
</gene>
<dbReference type="PANTHER" id="PTHR23028">
    <property type="entry name" value="ACETYLTRANSFERASE"/>
    <property type="match status" value="1"/>
</dbReference>
<dbReference type="PANTHER" id="PTHR23028:SF53">
    <property type="entry name" value="ACYL_TRANSF_3 DOMAIN-CONTAINING PROTEIN"/>
    <property type="match status" value="1"/>
</dbReference>
<dbReference type="OrthoDB" id="9796461at2"/>
<keyword evidence="1" id="KW-1133">Transmembrane helix</keyword>
<keyword evidence="4" id="KW-0808">Transferase</keyword>
<dbReference type="GO" id="GO:0016747">
    <property type="term" value="F:acyltransferase activity, transferring groups other than amino-acyl groups"/>
    <property type="evidence" value="ECO:0007669"/>
    <property type="project" value="InterPro"/>
</dbReference>
<feature type="domain" description="SGNH" evidence="3">
    <location>
        <begin position="404"/>
        <end position="650"/>
    </location>
</feature>
<dbReference type="Pfam" id="PF19040">
    <property type="entry name" value="SGNH"/>
    <property type="match status" value="1"/>
</dbReference>
<evidence type="ECO:0000259" key="3">
    <source>
        <dbReference type="Pfam" id="PF19040"/>
    </source>
</evidence>
<keyword evidence="1" id="KW-0472">Membrane</keyword>
<feature type="transmembrane region" description="Helical" evidence="1">
    <location>
        <begin position="187"/>
        <end position="209"/>
    </location>
</feature>
<dbReference type="Pfam" id="PF01757">
    <property type="entry name" value="Acyl_transf_3"/>
    <property type="match status" value="1"/>
</dbReference>
<reference evidence="4 5" key="1">
    <citation type="submission" date="2016-10" db="EMBL/GenBank/DDBJ databases">
        <authorList>
            <person name="de Groot N.N."/>
        </authorList>
    </citation>
    <scope>NUCLEOTIDE SEQUENCE [LARGE SCALE GENOMIC DNA]</scope>
    <source>
        <strain evidence="4 5">DSM 28010</strain>
    </source>
</reference>
<dbReference type="GO" id="GO:0016787">
    <property type="term" value="F:hydrolase activity"/>
    <property type="evidence" value="ECO:0007669"/>
    <property type="project" value="UniProtKB-KW"/>
</dbReference>
<feature type="transmembrane region" description="Helical" evidence="1">
    <location>
        <begin position="243"/>
        <end position="262"/>
    </location>
</feature>
<evidence type="ECO:0000259" key="2">
    <source>
        <dbReference type="Pfam" id="PF01757"/>
    </source>
</evidence>